<accession>A0ABY5C2Y8</accession>
<protein>
    <submittedName>
        <fullName evidence="1">Uncharacterized protein</fullName>
    </submittedName>
</protein>
<reference evidence="1" key="1">
    <citation type="submission" date="2022-05" db="EMBL/GenBank/DDBJ databases">
        <authorList>
            <person name="Oliphant S.A."/>
            <person name="Watson-Haigh N.S."/>
            <person name="Sumby K.M."/>
            <person name="Gardner J.M."/>
            <person name="Jiranek V."/>
        </authorList>
    </citation>
    <scope>NUCLEOTIDE SEQUENCE</scope>
    <source>
        <strain evidence="1">KI3_B9</strain>
    </source>
</reference>
<gene>
    <name evidence="1" type="ORF">M3M36_00895</name>
</gene>
<dbReference type="EMBL" id="CP097122">
    <property type="protein sequence ID" value="USS92203.1"/>
    <property type="molecule type" value="Genomic_DNA"/>
</dbReference>
<evidence type="ECO:0000313" key="1">
    <source>
        <dbReference type="EMBL" id="USS92203.1"/>
    </source>
</evidence>
<keyword evidence="2" id="KW-1185">Reference proteome</keyword>
<name>A0ABY5C2Y8_9LACO</name>
<sequence length="76" mass="8830">MQRQQNPVARRVRRNERENNIKEVWAAGLTDDLSDIDTFGRIGFVVNGLLTIVDQPLQEKHQLRQQLLLPMSPDHL</sequence>
<dbReference type="Proteomes" id="UP001056093">
    <property type="component" value="Chromosome"/>
</dbReference>
<evidence type="ECO:0000313" key="2">
    <source>
        <dbReference type="Proteomes" id="UP001056093"/>
    </source>
</evidence>
<dbReference type="RefSeq" id="WP_252773998.1">
    <property type="nucleotide sequence ID" value="NZ_CP097122.1"/>
</dbReference>
<proteinExistence type="predicted"/>
<organism evidence="1 2">
    <name type="scientific">Fructobacillus americanaquae</name>
    <dbReference type="NCBI Taxonomy" id="2940302"/>
    <lineage>
        <taxon>Bacteria</taxon>
        <taxon>Bacillati</taxon>
        <taxon>Bacillota</taxon>
        <taxon>Bacilli</taxon>
        <taxon>Lactobacillales</taxon>
        <taxon>Lactobacillaceae</taxon>
        <taxon>Fructobacillus</taxon>
    </lineage>
</organism>